<accession>A0A9W9PEH6</accession>
<feature type="region of interest" description="Disordered" evidence="1">
    <location>
        <begin position="59"/>
        <end position="81"/>
    </location>
</feature>
<feature type="region of interest" description="Disordered" evidence="1">
    <location>
        <begin position="194"/>
        <end position="266"/>
    </location>
</feature>
<dbReference type="Proteomes" id="UP001147733">
    <property type="component" value="Unassembled WGS sequence"/>
</dbReference>
<reference evidence="2" key="1">
    <citation type="submission" date="2022-11" db="EMBL/GenBank/DDBJ databases">
        <authorList>
            <person name="Petersen C."/>
        </authorList>
    </citation>
    <scope>NUCLEOTIDE SEQUENCE</scope>
    <source>
        <strain evidence="2">IBT 23319</strain>
    </source>
</reference>
<organism evidence="2 3">
    <name type="scientific">Penicillium citrinum</name>
    <dbReference type="NCBI Taxonomy" id="5077"/>
    <lineage>
        <taxon>Eukaryota</taxon>
        <taxon>Fungi</taxon>
        <taxon>Dikarya</taxon>
        <taxon>Ascomycota</taxon>
        <taxon>Pezizomycotina</taxon>
        <taxon>Eurotiomycetes</taxon>
        <taxon>Eurotiomycetidae</taxon>
        <taxon>Eurotiales</taxon>
        <taxon>Aspergillaceae</taxon>
        <taxon>Penicillium</taxon>
    </lineage>
</organism>
<feature type="region of interest" description="Disordered" evidence="1">
    <location>
        <begin position="372"/>
        <end position="404"/>
    </location>
</feature>
<evidence type="ECO:0000256" key="1">
    <source>
        <dbReference type="SAM" id="MobiDB-lite"/>
    </source>
</evidence>
<dbReference type="EMBL" id="JAPQKT010000001">
    <property type="protein sequence ID" value="KAJ5242955.1"/>
    <property type="molecule type" value="Genomic_DNA"/>
</dbReference>
<feature type="compositionally biased region" description="Basic and acidic residues" evidence="1">
    <location>
        <begin position="219"/>
        <end position="228"/>
    </location>
</feature>
<comment type="caution">
    <text evidence="2">The sequence shown here is derived from an EMBL/GenBank/DDBJ whole genome shotgun (WGS) entry which is preliminary data.</text>
</comment>
<dbReference type="AlphaFoldDB" id="A0A9W9PEH6"/>
<reference evidence="2" key="2">
    <citation type="journal article" date="2023" name="IMA Fungus">
        <title>Comparative genomic study of the Penicillium genus elucidates a diverse pangenome and 15 lateral gene transfer events.</title>
        <authorList>
            <person name="Petersen C."/>
            <person name="Sorensen T."/>
            <person name="Nielsen M.R."/>
            <person name="Sondergaard T.E."/>
            <person name="Sorensen J.L."/>
            <person name="Fitzpatrick D.A."/>
            <person name="Frisvad J.C."/>
            <person name="Nielsen K.L."/>
        </authorList>
    </citation>
    <scope>NUCLEOTIDE SEQUENCE</scope>
    <source>
        <strain evidence="2">IBT 23319</strain>
    </source>
</reference>
<evidence type="ECO:0000313" key="3">
    <source>
        <dbReference type="Proteomes" id="UP001147733"/>
    </source>
</evidence>
<keyword evidence="3" id="KW-1185">Reference proteome</keyword>
<protein>
    <submittedName>
        <fullName evidence="2">Uncharacterized protein</fullName>
    </submittedName>
</protein>
<dbReference type="GeneID" id="81379369"/>
<proteinExistence type="predicted"/>
<sequence>MKLMIDSLIDPPASPVSSHLQPTCLEKVTCLEKIHYPIFDPRNPNHNPHTAHALLQSPTRNRQEFQTSSSESNKQSSWLEEFPRRSIHKARSGLLAIRASLLRFSSREGSDLSETYLAGVPREDPTHERDYIRRPGLSSTTQEDLSFGVGLYRTATSPWTGVTDGLDEDSVPRGVSSLPLVNVNSAPAELESHYYTSDDPEPMNEKTVSITSGQPPPYRRIEENERYHRSSKIPNPGENANEEPDPTADESFSYLTRSDPLDNWPDLESPASSFRYEDMIRSRRITSSPDISPCESPPFSVHGSVTAQSEQFKSPEKLEICPGTQEARSLNCDREDSASIQNLPSEVVAIAFPGIYQALLDQWDAESRNKIKGTSHYPDMPACGPVMASQDLQPSAGEKSELSGKRHSFGLHMSLRDSLRTKRVGVFRTIK</sequence>
<dbReference type="OrthoDB" id="4185962at2759"/>
<gene>
    <name evidence="2" type="ORF">N7469_001282</name>
</gene>
<feature type="compositionally biased region" description="Low complexity" evidence="1">
    <location>
        <begin position="68"/>
        <end position="77"/>
    </location>
</feature>
<evidence type="ECO:0000313" key="2">
    <source>
        <dbReference type="EMBL" id="KAJ5242955.1"/>
    </source>
</evidence>
<name>A0A9W9PEH6_PENCI</name>
<dbReference type="RefSeq" id="XP_056505959.1">
    <property type="nucleotide sequence ID" value="XM_056640202.1"/>
</dbReference>